<protein>
    <submittedName>
        <fullName evidence="1">Uncharacterized protein</fullName>
    </submittedName>
</protein>
<accession>A0A9W8MFC0</accession>
<gene>
    <name evidence="1" type="ORF">H1R20_g7166</name>
</gene>
<reference evidence="1" key="1">
    <citation type="submission" date="2022-06" db="EMBL/GenBank/DDBJ databases">
        <title>Genome Sequence of Candolleomyces eurysporus.</title>
        <authorList>
            <person name="Buettner E."/>
        </authorList>
    </citation>
    <scope>NUCLEOTIDE SEQUENCE</scope>
    <source>
        <strain evidence="1">VTCC 930004</strain>
    </source>
</reference>
<dbReference type="Proteomes" id="UP001140091">
    <property type="component" value="Unassembled WGS sequence"/>
</dbReference>
<dbReference type="AlphaFoldDB" id="A0A9W8MFC0"/>
<feature type="non-terminal residue" evidence="1">
    <location>
        <position position="60"/>
    </location>
</feature>
<evidence type="ECO:0000313" key="2">
    <source>
        <dbReference type="Proteomes" id="UP001140091"/>
    </source>
</evidence>
<dbReference type="EMBL" id="JANBPK010000854">
    <property type="protein sequence ID" value="KAJ2929900.1"/>
    <property type="molecule type" value="Genomic_DNA"/>
</dbReference>
<comment type="caution">
    <text evidence="1">The sequence shown here is derived from an EMBL/GenBank/DDBJ whole genome shotgun (WGS) entry which is preliminary data.</text>
</comment>
<name>A0A9W8MFC0_9AGAR</name>
<keyword evidence="2" id="KW-1185">Reference proteome</keyword>
<proteinExistence type="predicted"/>
<evidence type="ECO:0000313" key="1">
    <source>
        <dbReference type="EMBL" id="KAJ2929900.1"/>
    </source>
</evidence>
<organism evidence="1 2">
    <name type="scientific">Candolleomyces eurysporus</name>
    <dbReference type="NCBI Taxonomy" id="2828524"/>
    <lineage>
        <taxon>Eukaryota</taxon>
        <taxon>Fungi</taxon>
        <taxon>Dikarya</taxon>
        <taxon>Basidiomycota</taxon>
        <taxon>Agaricomycotina</taxon>
        <taxon>Agaricomycetes</taxon>
        <taxon>Agaricomycetidae</taxon>
        <taxon>Agaricales</taxon>
        <taxon>Agaricineae</taxon>
        <taxon>Psathyrellaceae</taxon>
        <taxon>Candolleomyces</taxon>
    </lineage>
</organism>
<sequence length="60" mass="6890">MRNLLAQAKELQFAVTTAESKRLAKEYGITGLPTLSTLRSLSFPRKDVEEVCIICRENWY</sequence>